<name>A0A7T8GWI0_CALRO</name>
<protein>
    <submittedName>
        <fullName evidence="1">Uncharacterized protein</fullName>
    </submittedName>
</protein>
<evidence type="ECO:0000313" key="1">
    <source>
        <dbReference type="EMBL" id="QQP38781.1"/>
    </source>
</evidence>
<organism evidence="1 2">
    <name type="scientific">Caligus rogercresseyi</name>
    <name type="common">Sea louse</name>
    <dbReference type="NCBI Taxonomy" id="217165"/>
    <lineage>
        <taxon>Eukaryota</taxon>
        <taxon>Metazoa</taxon>
        <taxon>Ecdysozoa</taxon>
        <taxon>Arthropoda</taxon>
        <taxon>Crustacea</taxon>
        <taxon>Multicrustacea</taxon>
        <taxon>Hexanauplia</taxon>
        <taxon>Copepoda</taxon>
        <taxon>Siphonostomatoida</taxon>
        <taxon>Caligidae</taxon>
        <taxon>Caligus</taxon>
    </lineage>
</organism>
<sequence>MRAFLLFKSFPIATIKRTLTSYPHSYPLSHSLKISAVNSKTRLRVNSFDSKRIFFLQVAFQRYDASARIYTLSPFKAEPRS</sequence>
<evidence type="ECO:0000313" key="2">
    <source>
        <dbReference type="Proteomes" id="UP000595437"/>
    </source>
</evidence>
<dbReference type="AlphaFoldDB" id="A0A7T8GWI0"/>
<accession>A0A7T8GWI0</accession>
<dbReference type="Proteomes" id="UP000595437">
    <property type="component" value="Chromosome 13"/>
</dbReference>
<dbReference type="EMBL" id="CP045902">
    <property type="protein sequence ID" value="QQP38781.1"/>
    <property type="molecule type" value="Genomic_DNA"/>
</dbReference>
<keyword evidence="2" id="KW-1185">Reference proteome</keyword>
<gene>
    <name evidence="1" type="ORF">FKW44_019461</name>
</gene>
<reference evidence="2" key="1">
    <citation type="submission" date="2021-01" db="EMBL/GenBank/DDBJ databases">
        <title>Caligus Genome Assembly.</title>
        <authorList>
            <person name="Gallardo-Escarate C."/>
        </authorList>
    </citation>
    <scope>NUCLEOTIDE SEQUENCE [LARGE SCALE GENOMIC DNA]</scope>
</reference>
<proteinExistence type="predicted"/>